<feature type="compositionally biased region" description="Basic and acidic residues" evidence="2">
    <location>
        <begin position="340"/>
        <end position="379"/>
    </location>
</feature>
<dbReference type="InterPro" id="IPR016024">
    <property type="entry name" value="ARM-type_fold"/>
</dbReference>
<evidence type="ECO:0000256" key="2">
    <source>
        <dbReference type="SAM" id="MobiDB-lite"/>
    </source>
</evidence>
<feature type="compositionally biased region" description="Basic and acidic residues" evidence="2">
    <location>
        <begin position="322"/>
        <end position="333"/>
    </location>
</feature>
<feature type="region of interest" description="Disordered" evidence="2">
    <location>
        <begin position="276"/>
        <end position="442"/>
    </location>
</feature>
<dbReference type="Proteomes" id="UP000324800">
    <property type="component" value="Unassembled WGS sequence"/>
</dbReference>
<feature type="compositionally biased region" description="Acidic residues" evidence="2">
    <location>
        <begin position="411"/>
        <end position="434"/>
    </location>
</feature>
<sequence length="442" mass="51728">METWIWNLNKEQKLKMSRTDIFSEFALLLREEEGEKTETDKEGQGGSSGISALCDAVSTILSQLVENNPKGAEAALEAGTVDALVGMIKKRENFGDVRQCHISALFQFTHGTTTAFRHQLFQHGVLDMMLNMLHHPVTTVVSNAVGSYAERHAAFTLGYLFRSLPLSLLDEDEYFSSLFSDFGGRLSFYDEKYADEIMFEKMLDRELEFDKDKINYLQQQQLQMNQQQQLLLQIQQNINEGKKDNEDGIANDQQLQIQQQQQIQLLQYHHQQQQLKQQQQQNVFDHEHNNEERERKNKKKLAMIIEIQKRKRRLHIRRRKQMRELQRAQDRGRTVKGRKHEYDKDKEKENQNFNTKEKDKEKDKDKDNQKDKEKEDDIKKRKKRKNAMQSGEFNSTDSTSSSSGSNNNNEQNDDQLLDNLDDMEDEDFFADEGAFELGSEFP</sequence>
<feature type="coiled-coil region" evidence="1">
    <location>
        <begin position="217"/>
        <end position="244"/>
    </location>
</feature>
<feature type="compositionally biased region" description="Basic residues" evidence="2">
    <location>
        <begin position="309"/>
        <end position="321"/>
    </location>
</feature>
<comment type="caution">
    <text evidence="3">The sequence shown here is derived from an EMBL/GenBank/DDBJ whole genome shotgun (WGS) entry which is preliminary data.</text>
</comment>
<reference evidence="3 4" key="1">
    <citation type="submission" date="2019-03" db="EMBL/GenBank/DDBJ databases">
        <title>Single cell metagenomics reveals metabolic interactions within the superorganism composed of flagellate Streblomastix strix and complex community of Bacteroidetes bacteria on its surface.</title>
        <authorList>
            <person name="Treitli S.C."/>
            <person name="Kolisko M."/>
            <person name="Husnik F."/>
            <person name="Keeling P."/>
            <person name="Hampl V."/>
        </authorList>
    </citation>
    <scope>NUCLEOTIDE SEQUENCE [LARGE SCALE GENOMIC DNA]</scope>
    <source>
        <strain evidence="3">ST1C</strain>
    </source>
</reference>
<evidence type="ECO:0000256" key="1">
    <source>
        <dbReference type="SAM" id="Coils"/>
    </source>
</evidence>
<protein>
    <submittedName>
        <fullName evidence="3">Uncharacterized protein</fullName>
    </submittedName>
</protein>
<dbReference type="SUPFAM" id="SSF48371">
    <property type="entry name" value="ARM repeat"/>
    <property type="match status" value="1"/>
</dbReference>
<dbReference type="InterPro" id="IPR011989">
    <property type="entry name" value="ARM-like"/>
</dbReference>
<feature type="compositionally biased region" description="Low complexity" evidence="2">
    <location>
        <begin position="390"/>
        <end position="410"/>
    </location>
</feature>
<evidence type="ECO:0000313" key="4">
    <source>
        <dbReference type="Proteomes" id="UP000324800"/>
    </source>
</evidence>
<evidence type="ECO:0000313" key="3">
    <source>
        <dbReference type="EMBL" id="KAA6372514.1"/>
    </source>
</evidence>
<dbReference type="EMBL" id="SNRW01013530">
    <property type="protein sequence ID" value="KAA6372514.1"/>
    <property type="molecule type" value="Genomic_DNA"/>
</dbReference>
<gene>
    <name evidence="3" type="ORF">EZS28_031959</name>
</gene>
<feature type="compositionally biased region" description="Basic and acidic residues" evidence="2">
    <location>
        <begin position="284"/>
        <end position="295"/>
    </location>
</feature>
<organism evidence="3 4">
    <name type="scientific">Streblomastix strix</name>
    <dbReference type="NCBI Taxonomy" id="222440"/>
    <lineage>
        <taxon>Eukaryota</taxon>
        <taxon>Metamonada</taxon>
        <taxon>Preaxostyla</taxon>
        <taxon>Oxymonadida</taxon>
        <taxon>Streblomastigidae</taxon>
        <taxon>Streblomastix</taxon>
    </lineage>
</organism>
<proteinExistence type="predicted"/>
<keyword evidence="1" id="KW-0175">Coiled coil</keyword>
<accession>A0A5J4UQQ7</accession>
<dbReference type="Gene3D" id="1.25.10.10">
    <property type="entry name" value="Leucine-rich Repeat Variant"/>
    <property type="match status" value="1"/>
</dbReference>
<dbReference type="AlphaFoldDB" id="A0A5J4UQQ7"/>
<name>A0A5J4UQQ7_9EUKA</name>